<dbReference type="InterPro" id="IPR004360">
    <property type="entry name" value="Glyas_Fos-R_dOase_dom"/>
</dbReference>
<dbReference type="Pfam" id="PF00903">
    <property type="entry name" value="Glyoxalase"/>
    <property type="match status" value="1"/>
</dbReference>
<dbReference type="PANTHER" id="PTHR33993:SF2">
    <property type="entry name" value="VOC DOMAIN-CONTAINING PROTEIN"/>
    <property type="match status" value="1"/>
</dbReference>
<dbReference type="InterPro" id="IPR052164">
    <property type="entry name" value="Anthracycline_SecMetBiosynth"/>
</dbReference>
<protein>
    <recommendedName>
        <fullName evidence="1">VOC domain-containing protein</fullName>
    </recommendedName>
</protein>
<dbReference type="SUPFAM" id="SSF54593">
    <property type="entry name" value="Glyoxalase/Bleomycin resistance protein/Dihydroxybiphenyl dioxygenase"/>
    <property type="match status" value="1"/>
</dbReference>
<dbReference type="RefSeq" id="WP_130540618.1">
    <property type="nucleotide sequence ID" value="NZ_CP042431.1"/>
</dbReference>
<dbReference type="EMBL" id="SGXA01000001">
    <property type="protein sequence ID" value="RZS76314.1"/>
    <property type="molecule type" value="Genomic_DNA"/>
</dbReference>
<evidence type="ECO:0000313" key="3">
    <source>
        <dbReference type="Proteomes" id="UP000293874"/>
    </source>
</evidence>
<evidence type="ECO:0000259" key="1">
    <source>
        <dbReference type="PROSITE" id="PS51819"/>
    </source>
</evidence>
<dbReference type="Gene3D" id="3.10.180.10">
    <property type="entry name" value="2,3-Dihydroxybiphenyl 1,2-Dioxygenase, domain 1"/>
    <property type="match status" value="1"/>
</dbReference>
<feature type="domain" description="VOC" evidence="1">
    <location>
        <begin position="4"/>
        <end position="129"/>
    </location>
</feature>
<dbReference type="InterPro" id="IPR029068">
    <property type="entry name" value="Glyas_Bleomycin-R_OHBP_Dase"/>
</dbReference>
<dbReference type="InterPro" id="IPR037523">
    <property type="entry name" value="VOC_core"/>
</dbReference>
<reference evidence="2 3" key="1">
    <citation type="submission" date="2019-02" db="EMBL/GenBank/DDBJ databases">
        <title>Genomic Encyclopedia of Type Strains, Phase IV (KMG-IV): sequencing the most valuable type-strain genomes for metagenomic binning, comparative biology and taxonomic classification.</title>
        <authorList>
            <person name="Goeker M."/>
        </authorList>
    </citation>
    <scope>NUCLEOTIDE SEQUENCE [LARGE SCALE GENOMIC DNA]</scope>
    <source>
        <strain evidence="2 3">DSM 18116</strain>
    </source>
</reference>
<dbReference type="PROSITE" id="PS51819">
    <property type="entry name" value="VOC"/>
    <property type="match status" value="1"/>
</dbReference>
<organism evidence="2 3">
    <name type="scientific">Pseudobacter ginsenosidimutans</name>
    <dbReference type="NCBI Taxonomy" id="661488"/>
    <lineage>
        <taxon>Bacteria</taxon>
        <taxon>Pseudomonadati</taxon>
        <taxon>Bacteroidota</taxon>
        <taxon>Chitinophagia</taxon>
        <taxon>Chitinophagales</taxon>
        <taxon>Chitinophagaceae</taxon>
        <taxon>Pseudobacter</taxon>
    </lineage>
</organism>
<sequence length="130" mass="14578">MKENLNFLFEIPVKMMERAIKFYESVFNIKLSRKMLDFPTGSVDMASFPESDEQPGLNGALIHQPKTMVTPGDAMVYLNSRLNNIDQELARVVKEGGVILTPKTFVSKVIGYMATFIDSEGNKVSLLSKK</sequence>
<proteinExistence type="predicted"/>
<gene>
    <name evidence="2" type="ORF">EV199_2196</name>
</gene>
<dbReference type="PANTHER" id="PTHR33993">
    <property type="entry name" value="GLYOXALASE-RELATED"/>
    <property type="match status" value="1"/>
</dbReference>
<dbReference type="AlphaFoldDB" id="A0A4Q7N5I1"/>
<dbReference type="Proteomes" id="UP000293874">
    <property type="component" value="Unassembled WGS sequence"/>
</dbReference>
<evidence type="ECO:0000313" key="2">
    <source>
        <dbReference type="EMBL" id="RZS76314.1"/>
    </source>
</evidence>
<accession>A0A4Q7N5I1</accession>
<dbReference type="OrthoDB" id="9804235at2"/>
<name>A0A4Q7N5I1_9BACT</name>
<keyword evidence="3" id="KW-1185">Reference proteome</keyword>
<comment type="caution">
    <text evidence="2">The sequence shown here is derived from an EMBL/GenBank/DDBJ whole genome shotgun (WGS) entry which is preliminary data.</text>
</comment>